<comment type="caution">
    <text evidence="3">The sequence shown here is derived from an EMBL/GenBank/DDBJ whole genome shotgun (WGS) entry which is preliminary data.</text>
</comment>
<gene>
    <name evidence="3" type="ORF">MEUPH1_LOCUS6843</name>
</gene>
<dbReference type="AlphaFoldDB" id="A0AAV0W3J3"/>
<sequence length="246" mass="27683">MFSFFQIISLFSLIVINTTVKSDFVLLEPYCDNSFTVTEYEPFTDLSDNHLTKRFAWIPVAMAYLYATDVAVIALETKMDSQRTREIESRLSSLQNLTSSHIKLLNTYNQAYEHYLALNLTLSTYCKDKLANSTTENLRQVLTDCCQFLGGLKIRNGAVTLPTCSQLNKKSIRKRNLANAGKVILKVLAPTATVLSTGALVYSSIEANERHKESIRKLDEQAESFNKTMTNLQKSVDVLNLSTTVI</sequence>
<feature type="signal peptide" evidence="2">
    <location>
        <begin position="1"/>
        <end position="22"/>
    </location>
</feature>
<evidence type="ECO:0000256" key="2">
    <source>
        <dbReference type="SAM" id="SignalP"/>
    </source>
</evidence>
<proteinExistence type="predicted"/>
<keyword evidence="2" id="KW-0732">Signal</keyword>
<accession>A0AAV0W3J3</accession>
<feature type="chain" id="PRO_5043818846" evidence="2">
    <location>
        <begin position="23"/>
        <end position="246"/>
    </location>
</feature>
<feature type="coiled-coil region" evidence="1">
    <location>
        <begin position="208"/>
        <end position="235"/>
    </location>
</feature>
<evidence type="ECO:0000256" key="1">
    <source>
        <dbReference type="SAM" id="Coils"/>
    </source>
</evidence>
<evidence type="ECO:0000313" key="4">
    <source>
        <dbReference type="Proteomes" id="UP001160148"/>
    </source>
</evidence>
<evidence type="ECO:0000313" key="3">
    <source>
        <dbReference type="EMBL" id="CAI6350373.1"/>
    </source>
</evidence>
<protein>
    <submittedName>
        <fullName evidence="3">Uncharacterized protein</fullName>
    </submittedName>
</protein>
<name>A0AAV0W3J3_9HEMI</name>
<organism evidence="3 4">
    <name type="scientific">Macrosiphum euphorbiae</name>
    <name type="common">potato aphid</name>
    <dbReference type="NCBI Taxonomy" id="13131"/>
    <lineage>
        <taxon>Eukaryota</taxon>
        <taxon>Metazoa</taxon>
        <taxon>Ecdysozoa</taxon>
        <taxon>Arthropoda</taxon>
        <taxon>Hexapoda</taxon>
        <taxon>Insecta</taxon>
        <taxon>Pterygota</taxon>
        <taxon>Neoptera</taxon>
        <taxon>Paraneoptera</taxon>
        <taxon>Hemiptera</taxon>
        <taxon>Sternorrhyncha</taxon>
        <taxon>Aphidomorpha</taxon>
        <taxon>Aphidoidea</taxon>
        <taxon>Aphididae</taxon>
        <taxon>Macrosiphini</taxon>
        <taxon>Macrosiphum</taxon>
    </lineage>
</organism>
<keyword evidence="4" id="KW-1185">Reference proteome</keyword>
<reference evidence="3 4" key="1">
    <citation type="submission" date="2023-01" db="EMBL/GenBank/DDBJ databases">
        <authorList>
            <person name="Whitehead M."/>
        </authorList>
    </citation>
    <scope>NUCLEOTIDE SEQUENCE [LARGE SCALE GENOMIC DNA]</scope>
</reference>
<dbReference type="Proteomes" id="UP001160148">
    <property type="component" value="Unassembled WGS sequence"/>
</dbReference>
<dbReference type="EMBL" id="CARXXK010000001">
    <property type="protein sequence ID" value="CAI6350373.1"/>
    <property type="molecule type" value="Genomic_DNA"/>
</dbReference>
<keyword evidence="1" id="KW-0175">Coiled coil</keyword>